<evidence type="ECO:0000313" key="6">
    <source>
        <dbReference type="Proteomes" id="UP000663829"/>
    </source>
</evidence>
<keyword evidence="6" id="KW-1185">Reference proteome</keyword>
<dbReference type="Pfam" id="PF25683">
    <property type="entry name" value="URGCP_GTPase"/>
    <property type="match status" value="1"/>
</dbReference>
<dbReference type="EMBL" id="CAJNOK010011668">
    <property type="protein sequence ID" value="CAF1145508.1"/>
    <property type="molecule type" value="Genomic_DNA"/>
</dbReference>
<dbReference type="AlphaFoldDB" id="A0A815MCF2"/>
<proteinExistence type="predicted"/>
<dbReference type="SUPFAM" id="SSF52540">
    <property type="entry name" value="P-loop containing nucleoside triphosphate hydrolases"/>
    <property type="match status" value="1"/>
</dbReference>
<dbReference type="InterPro" id="IPR027417">
    <property type="entry name" value="P-loop_NTPase"/>
</dbReference>
<sequence length="553" mass="63989">MRLDDISPKSSAAMLVVDEDKQILDEWCDTNQREEEQQLTNVCLDQIFYDVDSNSTELHSLTDVLVYLTNNSKFTSKIQCFRLLFDRRYAVPIITPNVNRKHKQPFQYHVDVLKFIQLASLDNKIPYLVNSQQLHRIAIVSKRSIEQSETSHLIANAFGYIDEENDKKWPFLLLHVVGNYKKLSSFISKFANLVIIEQDSSVKQNSEIFARNGSNLPVIIWNVSENNTRPRTEPGHYVLTGTINGILKNLQMACIKRLEKFTSSNNSLDQINDKELFYRPIPCQINILDAIKSQDYSTLRRVKLLLQKSFNIGSEYHKKLNRLKNEPSEQRALHHKIHEQEQYRLSKVSNIEKLNIIEIFTNVLKHPNFDQRIISLNELIGAFDACQQAVRQKMDGDLYKTKFVEAKAIYAATLVSIEHLWKECSQLYTCDPVRYFYYPDVAAQYLIDGFSLELLDGDTGMICDKWINAVLKKLNSKLQEIRKKKDIKIFVLSILGVQSSGKSTLLNIMFSVRLRSSAAQCTRGVNIQLIRVENRDEYDYILLMDTEGKVERA</sequence>
<gene>
    <name evidence="3" type="ORF">GPM918_LOCUS33723</name>
    <name evidence="2" type="ORF">OVA965_LOCUS21339</name>
    <name evidence="5" type="ORF">SRO942_LOCUS34411</name>
    <name evidence="4" type="ORF">TMI583_LOCUS21974</name>
</gene>
<dbReference type="PROSITE" id="PS51717">
    <property type="entry name" value="G_VLIG"/>
    <property type="match status" value="1"/>
</dbReference>
<dbReference type="PANTHER" id="PTHR22796">
    <property type="entry name" value="URG4-RELATED"/>
    <property type="match status" value="1"/>
</dbReference>
<name>A0A815MCF2_9BILA</name>
<dbReference type="Proteomes" id="UP000663829">
    <property type="component" value="Unassembled WGS sequence"/>
</dbReference>
<dbReference type="Proteomes" id="UP000677228">
    <property type="component" value="Unassembled WGS sequence"/>
</dbReference>
<dbReference type="Gene3D" id="3.40.50.300">
    <property type="entry name" value="P-loop containing nucleotide triphosphate hydrolases"/>
    <property type="match status" value="1"/>
</dbReference>
<evidence type="ECO:0000313" key="5">
    <source>
        <dbReference type="EMBL" id="CAF4304250.1"/>
    </source>
</evidence>
<protein>
    <recommendedName>
        <fullName evidence="1">VLIG-type G domain-containing protein</fullName>
    </recommendedName>
</protein>
<dbReference type="InterPro" id="IPR030383">
    <property type="entry name" value="G_VLIG_dom"/>
</dbReference>
<dbReference type="PANTHER" id="PTHR22796:SF1">
    <property type="entry name" value="VWFA DOMAIN-CONTAINING PROTEIN"/>
    <property type="match status" value="1"/>
</dbReference>
<dbReference type="EMBL" id="CAJNOQ010018182">
    <property type="protein sequence ID" value="CAF1421084.1"/>
    <property type="molecule type" value="Genomic_DNA"/>
</dbReference>
<evidence type="ECO:0000259" key="1">
    <source>
        <dbReference type="PROSITE" id="PS51717"/>
    </source>
</evidence>
<comment type="caution">
    <text evidence="3">The sequence shown here is derived from an EMBL/GenBank/DDBJ whole genome shotgun (WGS) entry which is preliminary data.</text>
</comment>
<dbReference type="EMBL" id="CAJOBA010028623">
    <property type="protein sequence ID" value="CAF3946728.1"/>
    <property type="molecule type" value="Genomic_DNA"/>
</dbReference>
<dbReference type="OrthoDB" id="1597724at2759"/>
<dbReference type="Proteomes" id="UP000682733">
    <property type="component" value="Unassembled WGS sequence"/>
</dbReference>
<evidence type="ECO:0000313" key="3">
    <source>
        <dbReference type="EMBL" id="CAF1421084.1"/>
    </source>
</evidence>
<evidence type="ECO:0000313" key="4">
    <source>
        <dbReference type="EMBL" id="CAF3946728.1"/>
    </source>
</evidence>
<accession>A0A815MCF2</accession>
<dbReference type="Proteomes" id="UP000681722">
    <property type="component" value="Unassembled WGS sequence"/>
</dbReference>
<dbReference type="EMBL" id="CAJOBC010083610">
    <property type="protein sequence ID" value="CAF4304250.1"/>
    <property type="molecule type" value="Genomic_DNA"/>
</dbReference>
<feature type="domain" description="VLIG-type G" evidence="1">
    <location>
        <begin position="486"/>
        <end position="553"/>
    </location>
</feature>
<organism evidence="3 6">
    <name type="scientific">Didymodactylos carnosus</name>
    <dbReference type="NCBI Taxonomy" id="1234261"/>
    <lineage>
        <taxon>Eukaryota</taxon>
        <taxon>Metazoa</taxon>
        <taxon>Spiralia</taxon>
        <taxon>Gnathifera</taxon>
        <taxon>Rotifera</taxon>
        <taxon>Eurotatoria</taxon>
        <taxon>Bdelloidea</taxon>
        <taxon>Philodinida</taxon>
        <taxon>Philodinidae</taxon>
        <taxon>Didymodactylos</taxon>
    </lineage>
</organism>
<dbReference type="GO" id="GO:0005525">
    <property type="term" value="F:GTP binding"/>
    <property type="evidence" value="ECO:0007669"/>
    <property type="project" value="InterPro"/>
</dbReference>
<evidence type="ECO:0000313" key="2">
    <source>
        <dbReference type="EMBL" id="CAF1145508.1"/>
    </source>
</evidence>
<reference evidence="3" key="1">
    <citation type="submission" date="2021-02" db="EMBL/GenBank/DDBJ databases">
        <authorList>
            <person name="Nowell W R."/>
        </authorList>
    </citation>
    <scope>NUCLEOTIDE SEQUENCE</scope>
</reference>